<dbReference type="Proteomes" id="UP000199306">
    <property type="component" value="Unassembled WGS sequence"/>
</dbReference>
<dbReference type="InterPro" id="IPR000172">
    <property type="entry name" value="GMC_OxRdtase_N"/>
</dbReference>
<keyword evidence="4" id="KW-0274">FAD</keyword>
<dbReference type="Gene3D" id="3.50.50.60">
    <property type="entry name" value="FAD/NAD(P)-binding domain"/>
    <property type="match status" value="2"/>
</dbReference>
<comment type="similarity">
    <text evidence="2">Belongs to the GMC oxidoreductase family.</text>
</comment>
<dbReference type="InterPro" id="IPR007867">
    <property type="entry name" value="GMC_OxRtase_C"/>
</dbReference>
<dbReference type="OrthoDB" id="1154541at2"/>
<dbReference type="Pfam" id="PF05199">
    <property type="entry name" value="GMC_oxred_C"/>
    <property type="match status" value="1"/>
</dbReference>
<feature type="domain" description="Glucose-methanol-choline oxidoreductase N-terminal" evidence="6">
    <location>
        <begin position="74"/>
        <end position="344"/>
    </location>
</feature>
<protein>
    <submittedName>
        <fullName evidence="8">Choline dehydrogenase</fullName>
    </submittedName>
</protein>
<dbReference type="PANTHER" id="PTHR42784">
    <property type="entry name" value="PYRANOSE 2-OXIDASE"/>
    <property type="match status" value="1"/>
</dbReference>
<dbReference type="GO" id="GO:0050660">
    <property type="term" value="F:flavin adenine dinucleotide binding"/>
    <property type="evidence" value="ECO:0007669"/>
    <property type="project" value="InterPro"/>
</dbReference>
<proteinExistence type="inferred from homology"/>
<comment type="cofactor">
    <cofactor evidence="1">
        <name>FAD</name>
        <dbReference type="ChEBI" id="CHEBI:57692"/>
    </cofactor>
</comment>
<dbReference type="InterPro" id="IPR036188">
    <property type="entry name" value="FAD/NAD-bd_sf"/>
</dbReference>
<evidence type="ECO:0000256" key="5">
    <source>
        <dbReference type="ARBA" id="ARBA00023002"/>
    </source>
</evidence>
<keyword evidence="5" id="KW-0560">Oxidoreductase</keyword>
<evidence type="ECO:0000313" key="9">
    <source>
        <dbReference type="Proteomes" id="UP000199306"/>
    </source>
</evidence>
<keyword evidence="3" id="KW-0285">Flavoprotein</keyword>
<dbReference type="SUPFAM" id="SSF51905">
    <property type="entry name" value="FAD/NAD(P)-binding domain"/>
    <property type="match status" value="1"/>
</dbReference>
<keyword evidence="9" id="KW-1185">Reference proteome</keyword>
<evidence type="ECO:0000259" key="6">
    <source>
        <dbReference type="Pfam" id="PF00732"/>
    </source>
</evidence>
<dbReference type="InterPro" id="IPR051473">
    <property type="entry name" value="P2Ox-like"/>
</dbReference>
<evidence type="ECO:0000313" key="8">
    <source>
        <dbReference type="EMBL" id="SFP48780.1"/>
    </source>
</evidence>
<feature type="domain" description="Glucose-methanol-choline oxidoreductase C-terminal" evidence="7">
    <location>
        <begin position="437"/>
        <end position="556"/>
    </location>
</feature>
<organism evidence="8 9">
    <name type="scientific">Pseudarcicella hirudinis</name>
    <dbReference type="NCBI Taxonomy" id="1079859"/>
    <lineage>
        <taxon>Bacteria</taxon>
        <taxon>Pseudomonadati</taxon>
        <taxon>Bacteroidota</taxon>
        <taxon>Cytophagia</taxon>
        <taxon>Cytophagales</taxon>
        <taxon>Flectobacillaceae</taxon>
        <taxon>Pseudarcicella</taxon>
    </lineage>
</organism>
<gene>
    <name evidence="8" type="ORF">SAMN04515674_103327</name>
</gene>
<evidence type="ECO:0000256" key="4">
    <source>
        <dbReference type="ARBA" id="ARBA00022827"/>
    </source>
</evidence>
<dbReference type="Pfam" id="PF00732">
    <property type="entry name" value="GMC_oxred_N"/>
    <property type="match status" value="1"/>
</dbReference>
<dbReference type="RefSeq" id="WP_092014566.1">
    <property type="nucleotide sequence ID" value="NZ_FOXH01000003.1"/>
</dbReference>
<reference evidence="8 9" key="1">
    <citation type="submission" date="2016-10" db="EMBL/GenBank/DDBJ databases">
        <authorList>
            <person name="de Groot N.N."/>
        </authorList>
    </citation>
    <scope>NUCLEOTIDE SEQUENCE [LARGE SCALE GENOMIC DNA]</scope>
    <source>
        <strain evidence="9">E92,LMG 26720,CCM 7988</strain>
    </source>
</reference>
<evidence type="ECO:0000256" key="2">
    <source>
        <dbReference type="ARBA" id="ARBA00010790"/>
    </source>
</evidence>
<dbReference type="SUPFAM" id="SSF54373">
    <property type="entry name" value="FAD-linked reductases, C-terminal domain"/>
    <property type="match status" value="1"/>
</dbReference>
<evidence type="ECO:0000256" key="1">
    <source>
        <dbReference type="ARBA" id="ARBA00001974"/>
    </source>
</evidence>
<sequence>MSFLNIDAIKGNTYDAIVIGSGISGGWAAKELTEKGLKVLMLERGKNLEHVTGYENAMKDPWESKYNGRLTIEQKETHPKLARDYPYNEMTEKYWFNDSDSLYKEEKRFDWYRPNIVGGKSIMWGRQSYRLSDIDFEANSKDGHGVDWPIRYKDIAPWYSYVEKFAGISGEKLGLAQLPDGEFLPPMDMFCVEKEVRKRLEKNYPGRNLTIGRVANLSKAGAAQLGVGRSGCQFRNKCSLGCPYGAYFSTQSATLPACMKTGRLTLRPDSIASEVIYDENKKRATGVRVIDSVTMQTTEYFAKIIFVCASALGSTALMLHSTSNRFPNGFGNDSEQLGHNLMDHHFRIGASGTWEGDEDKYFYGRRANGLYIPRYRNIGSDKRDYVRGFGYQGGGGRGRGGWAANVSELSFGADFKKHATEIGPWSIGFGGFGETLPYYENKMYLDKNTKDKWGMPVVVFDAELKENEKKMRIDMLNDAKEMLESSGVKNVTTYDRGSYLGMAIHEMGTARMGRDPKTSVLNAHNQVHACKNVFMTDGACMTSASCVNPSLTYMALTARAADFAVNELKKQNL</sequence>
<evidence type="ECO:0000259" key="7">
    <source>
        <dbReference type="Pfam" id="PF05199"/>
    </source>
</evidence>
<dbReference type="GO" id="GO:0016614">
    <property type="term" value="F:oxidoreductase activity, acting on CH-OH group of donors"/>
    <property type="evidence" value="ECO:0007669"/>
    <property type="project" value="InterPro"/>
</dbReference>
<evidence type="ECO:0000256" key="3">
    <source>
        <dbReference type="ARBA" id="ARBA00022630"/>
    </source>
</evidence>
<name>A0A1I5QRL1_9BACT</name>
<dbReference type="STRING" id="1079859.SAMN04515674_103327"/>
<dbReference type="EMBL" id="FOXH01000003">
    <property type="protein sequence ID" value="SFP48780.1"/>
    <property type="molecule type" value="Genomic_DNA"/>
</dbReference>
<dbReference type="AlphaFoldDB" id="A0A1I5QRL1"/>
<accession>A0A1I5QRL1</accession>
<dbReference type="PANTHER" id="PTHR42784:SF1">
    <property type="entry name" value="PYRANOSE 2-OXIDASE"/>
    <property type="match status" value="1"/>
</dbReference>